<dbReference type="AlphaFoldDB" id="A0A554S7I1"/>
<reference evidence="8 9" key="1">
    <citation type="submission" date="2019-07" db="EMBL/GenBank/DDBJ databases">
        <authorList>
            <person name="Zhao L.H."/>
        </authorList>
    </citation>
    <scope>NUCLEOTIDE SEQUENCE [LARGE SCALE GENOMIC DNA]</scope>
    <source>
        <strain evidence="8 9">Co35</strain>
    </source>
</reference>
<evidence type="ECO:0000256" key="4">
    <source>
        <dbReference type="ARBA" id="ARBA00023088"/>
    </source>
</evidence>
<evidence type="ECO:0000259" key="7">
    <source>
        <dbReference type="PROSITE" id="PS50847"/>
    </source>
</evidence>
<keyword evidence="4" id="KW-0572">Peptidoglycan-anchor</keyword>
<feature type="transmembrane region" description="Helical" evidence="6">
    <location>
        <begin position="87"/>
        <end position="107"/>
    </location>
</feature>
<dbReference type="NCBIfam" id="TIGR01167">
    <property type="entry name" value="LPXTG_anchor"/>
    <property type="match status" value="1"/>
</dbReference>
<name>A0A554S7I1_9ACTN</name>
<evidence type="ECO:0000256" key="3">
    <source>
        <dbReference type="ARBA" id="ARBA00022729"/>
    </source>
</evidence>
<dbReference type="OrthoDB" id="5035198at2"/>
<accession>A0A554S7I1</accession>
<dbReference type="InterPro" id="IPR019931">
    <property type="entry name" value="LPXTG_anchor"/>
</dbReference>
<keyword evidence="6" id="KW-1133">Transmembrane helix</keyword>
<protein>
    <submittedName>
        <fullName evidence="8">LPXTG cell wall anchor domain-containing protein</fullName>
    </submittedName>
</protein>
<evidence type="ECO:0000256" key="6">
    <source>
        <dbReference type="SAM" id="Phobius"/>
    </source>
</evidence>
<evidence type="ECO:0000256" key="5">
    <source>
        <dbReference type="SAM" id="MobiDB-lite"/>
    </source>
</evidence>
<feature type="compositionally biased region" description="Gly residues" evidence="5">
    <location>
        <begin position="60"/>
        <end position="73"/>
    </location>
</feature>
<keyword evidence="6" id="KW-0812">Transmembrane</keyword>
<evidence type="ECO:0000313" key="8">
    <source>
        <dbReference type="EMBL" id="TSD62265.1"/>
    </source>
</evidence>
<dbReference type="Proteomes" id="UP000316988">
    <property type="component" value="Unassembled WGS sequence"/>
</dbReference>
<keyword evidence="6" id="KW-0472">Membrane</keyword>
<feature type="domain" description="Gram-positive cocci surface proteins LPxTG" evidence="7">
    <location>
        <begin position="78"/>
        <end position="116"/>
    </location>
</feature>
<evidence type="ECO:0000313" key="9">
    <source>
        <dbReference type="Proteomes" id="UP000316988"/>
    </source>
</evidence>
<evidence type="ECO:0000256" key="2">
    <source>
        <dbReference type="ARBA" id="ARBA00022525"/>
    </source>
</evidence>
<comment type="caution">
    <text evidence="8">The sequence shown here is derived from an EMBL/GenBank/DDBJ whole genome shotgun (WGS) entry which is preliminary data.</text>
</comment>
<evidence type="ECO:0000256" key="1">
    <source>
        <dbReference type="ARBA" id="ARBA00022512"/>
    </source>
</evidence>
<keyword evidence="1" id="KW-0134">Cell wall</keyword>
<gene>
    <name evidence="8" type="ORF">FNM00_12610</name>
</gene>
<organism evidence="8 9">
    <name type="scientific">Aeromicrobium piscarium</name>
    <dbReference type="NCBI Taxonomy" id="2590901"/>
    <lineage>
        <taxon>Bacteria</taxon>
        <taxon>Bacillati</taxon>
        <taxon>Actinomycetota</taxon>
        <taxon>Actinomycetes</taxon>
        <taxon>Propionibacteriales</taxon>
        <taxon>Nocardioidaceae</taxon>
        <taxon>Aeromicrobium</taxon>
    </lineage>
</organism>
<keyword evidence="2" id="KW-0964">Secreted</keyword>
<dbReference type="EMBL" id="VLNT01000010">
    <property type="protein sequence ID" value="TSD62265.1"/>
    <property type="molecule type" value="Genomic_DNA"/>
</dbReference>
<dbReference type="Pfam" id="PF00746">
    <property type="entry name" value="Gram_pos_anchor"/>
    <property type="match status" value="1"/>
</dbReference>
<dbReference type="PROSITE" id="PS50847">
    <property type="entry name" value="GRAM_POS_ANCHORING"/>
    <property type="match status" value="1"/>
</dbReference>
<feature type="region of interest" description="Disordered" evidence="5">
    <location>
        <begin position="55"/>
        <end position="81"/>
    </location>
</feature>
<keyword evidence="9" id="KW-1185">Reference proteome</keyword>
<sequence length="116" mass="11626">MNSSPQLDLGTQVADENGDVRFEWQIPASADLAVHSFSLAADDYPDQSIDFRVVAESGGSADGGSTDGGGSSASGGKLPRTGADAGALPLGAIAAMFLMAGAGALVVSRRRDGVNE</sequence>
<proteinExistence type="predicted"/>
<keyword evidence="3" id="KW-0732">Signal</keyword>